<dbReference type="InterPro" id="IPR050666">
    <property type="entry name" value="ESRP"/>
</dbReference>
<accession>A0A813GDP1</accession>
<protein>
    <recommendedName>
        <fullName evidence="4">RRM domain-containing protein</fullName>
    </recommendedName>
</protein>
<feature type="compositionally biased region" description="Low complexity" evidence="3">
    <location>
        <begin position="1149"/>
        <end position="1161"/>
    </location>
</feature>
<evidence type="ECO:0000259" key="4">
    <source>
        <dbReference type="SMART" id="SM00360"/>
    </source>
</evidence>
<sequence>MAARLPGSPGGLWSAGEENVQMTVGKLPLLSAARAAAPEVTNAVAEVGKLPLLSAARAAAPEVTNAVAEAPKALPAPAPAARAVGPVPAGYVGGGASEAARPGLEGGAGDLGAKAASANGTNGIVGDDEGFNPSSVQLRGLPFRSTIADIRNFLGEHIANLSPMKDNIRLLLNRDGRPSGFARIFFNSPQAAHLCRDGLHRKQLGDRYIEVLACNDRAGKARARKTAEIESAGQSAAAAAPVALDGASEQFEKERILHECRQHLSIPGHQQILLSMLGIALSDPARNYLRRANLGLKHFLARFPNEFRVEGPKGCEKIIWMPAGMVVGAEMATVFEENAARQIAWREPSTPQRERVPMPLLSPNEKLFASVHSHHGMATPSDWGTPGPHQAAEALLNGLNVGANTGALDFSAFQAAGWPPFAAGWPAPPWVGGAGGPWGNSMMWGDVPGAHAGMAGISAAGGAAKAPAKKTSAPKDGAAAAAPSARSHAHLHPQSHPFAGRPGGDEAKDVREVVVPQAKVLEDDGVEVPRTGGLPALRLRGLPFSVTVQDVLAFFAQHDVADLIHDGKDAAQLLPKANGRPSGQAVVQMRSRGDAEAAQRALCNQWVGSRYIEVFVYGGEGDEGTSRLAWVDQLLLGSCSLGHAACASLDRPHTAACAGGWPIATTSVPPRPWPCWRGWAGGQRLGSYLSVYARRDARDARMPGGIPGMGAHVPGTLPPAPVDAPARPVWKVERLERDVRREPQDITTATVDCAHTLRWTPEVLEKKTPSRISGISEKDERTERFIACDYARNVIRTLYTAGDKNQESESTRVQILACYYVQLFFMFRSLKQEDPKVVAVGATFLACKVRVASGEPELEEDEQRRMTERILKVEFLLLRILSFDFDIALPTVFLGKTAVQESLELMPQVLSTAERFTMDCFMGIAPLLEAPLVVAAGAVVLTTKYLRREMALPELLKMMAAPDEGLTEAAVQKVIGEIMNVFRTKGAIEKQKAVLASSAPAIAAAAASASAPPVTGAATAAAGAAATAAAPVTAAATAATATVPAAAAVAPAVPVPAAKAPAVAPAAASEAARAAPQAAAQPAATAAVCAALMEPATPSSAPPTLPPSGMALASDQHEPGEQDPSEGRAAVNLEGAGRSARRSHPYAPAPGRGAPGARDLS</sequence>
<dbReference type="InterPro" id="IPR036915">
    <property type="entry name" value="Cyclin-like_sf"/>
</dbReference>
<feature type="domain" description="RRM" evidence="4">
    <location>
        <begin position="135"/>
        <end position="212"/>
    </location>
</feature>
<reference evidence="5" key="1">
    <citation type="submission" date="2021-02" db="EMBL/GenBank/DDBJ databases">
        <authorList>
            <person name="Dougan E. K."/>
            <person name="Rhodes N."/>
            <person name="Thang M."/>
            <person name="Chan C."/>
        </authorList>
    </citation>
    <scope>NUCLEOTIDE SEQUENCE</scope>
</reference>
<dbReference type="SUPFAM" id="SSF47954">
    <property type="entry name" value="Cyclin-like"/>
    <property type="match status" value="1"/>
</dbReference>
<dbReference type="EMBL" id="CAJNNV010028121">
    <property type="protein sequence ID" value="CAE8623142.1"/>
    <property type="molecule type" value="Genomic_DNA"/>
</dbReference>
<proteinExistence type="predicted"/>
<evidence type="ECO:0000256" key="2">
    <source>
        <dbReference type="ARBA" id="ARBA00022884"/>
    </source>
</evidence>
<evidence type="ECO:0000313" key="6">
    <source>
        <dbReference type="Proteomes" id="UP000654075"/>
    </source>
</evidence>
<organism evidence="5 6">
    <name type="scientific">Polarella glacialis</name>
    <name type="common">Dinoflagellate</name>
    <dbReference type="NCBI Taxonomy" id="89957"/>
    <lineage>
        <taxon>Eukaryota</taxon>
        <taxon>Sar</taxon>
        <taxon>Alveolata</taxon>
        <taxon>Dinophyceae</taxon>
        <taxon>Suessiales</taxon>
        <taxon>Suessiaceae</taxon>
        <taxon>Polarella</taxon>
    </lineage>
</organism>
<dbReference type="Proteomes" id="UP000654075">
    <property type="component" value="Unassembled WGS sequence"/>
</dbReference>
<comment type="caution">
    <text evidence="5">The sequence shown here is derived from an EMBL/GenBank/DDBJ whole genome shotgun (WGS) entry which is preliminary data.</text>
</comment>
<dbReference type="AlphaFoldDB" id="A0A813GDP1"/>
<gene>
    <name evidence="5" type="ORF">PGLA1383_LOCUS40440</name>
</gene>
<evidence type="ECO:0000256" key="1">
    <source>
        <dbReference type="ARBA" id="ARBA00022737"/>
    </source>
</evidence>
<keyword evidence="2" id="KW-0694">RNA-binding</keyword>
<evidence type="ECO:0000256" key="3">
    <source>
        <dbReference type="SAM" id="MobiDB-lite"/>
    </source>
</evidence>
<dbReference type="CDD" id="cd12254">
    <property type="entry name" value="RRM_hnRNPH_ESRPs_RBM12_like"/>
    <property type="match status" value="1"/>
</dbReference>
<dbReference type="Gene3D" id="3.30.70.330">
    <property type="match status" value="2"/>
</dbReference>
<dbReference type="GO" id="GO:0003723">
    <property type="term" value="F:RNA binding"/>
    <property type="evidence" value="ECO:0007669"/>
    <property type="project" value="UniProtKB-KW"/>
</dbReference>
<dbReference type="InterPro" id="IPR000504">
    <property type="entry name" value="RRM_dom"/>
</dbReference>
<dbReference type="Gene3D" id="1.10.472.10">
    <property type="entry name" value="Cyclin-like"/>
    <property type="match status" value="1"/>
</dbReference>
<name>A0A813GDP1_POLGL</name>
<feature type="region of interest" description="Disordered" evidence="3">
    <location>
        <begin position="1096"/>
        <end position="1161"/>
    </location>
</feature>
<keyword evidence="6" id="KW-1185">Reference proteome</keyword>
<keyword evidence="1" id="KW-0677">Repeat</keyword>
<dbReference type="OrthoDB" id="431068at2759"/>
<dbReference type="PANTHER" id="PTHR13976">
    <property type="entry name" value="HETEROGENEOUS NUCLEAR RIBONUCLEOPROTEIN-RELATED"/>
    <property type="match status" value="1"/>
</dbReference>
<dbReference type="InterPro" id="IPR035979">
    <property type="entry name" value="RBD_domain_sf"/>
</dbReference>
<feature type="compositionally biased region" description="Low complexity" evidence="3">
    <location>
        <begin position="466"/>
        <end position="486"/>
    </location>
</feature>
<feature type="domain" description="RRM" evidence="4">
    <location>
        <begin position="536"/>
        <end position="615"/>
    </location>
</feature>
<evidence type="ECO:0000313" key="5">
    <source>
        <dbReference type="EMBL" id="CAE8623142.1"/>
    </source>
</evidence>
<dbReference type="SMART" id="SM00360">
    <property type="entry name" value="RRM"/>
    <property type="match status" value="2"/>
</dbReference>
<dbReference type="SUPFAM" id="SSF54928">
    <property type="entry name" value="RNA-binding domain, RBD"/>
    <property type="match status" value="2"/>
</dbReference>
<feature type="region of interest" description="Disordered" evidence="3">
    <location>
        <begin position="466"/>
        <end position="506"/>
    </location>
</feature>
<dbReference type="InterPro" id="IPR012677">
    <property type="entry name" value="Nucleotide-bd_a/b_plait_sf"/>
</dbReference>